<feature type="compositionally biased region" description="Low complexity" evidence="1">
    <location>
        <begin position="194"/>
        <end position="208"/>
    </location>
</feature>
<feature type="region of interest" description="Disordered" evidence="1">
    <location>
        <begin position="178"/>
        <end position="208"/>
    </location>
</feature>
<feature type="domain" description="Transcription regulator PadR C-terminal" evidence="3">
    <location>
        <begin position="91"/>
        <end position="173"/>
    </location>
</feature>
<comment type="caution">
    <text evidence="4">The sequence shown here is derived from an EMBL/GenBank/DDBJ whole genome shotgun (WGS) entry which is preliminary data.</text>
</comment>
<gene>
    <name evidence="4" type="ORF">GCM10023090_07500</name>
</gene>
<dbReference type="Gene3D" id="6.10.140.190">
    <property type="match status" value="1"/>
</dbReference>
<proteinExistence type="predicted"/>
<feature type="domain" description="Transcription regulator PadR N-terminal" evidence="2">
    <location>
        <begin position="8"/>
        <end position="79"/>
    </location>
</feature>
<dbReference type="InterPro" id="IPR036390">
    <property type="entry name" value="WH_DNA-bd_sf"/>
</dbReference>
<dbReference type="PANTHER" id="PTHR43252">
    <property type="entry name" value="TRANSCRIPTIONAL REGULATOR YQJI"/>
    <property type="match status" value="1"/>
</dbReference>
<dbReference type="Pfam" id="PF03551">
    <property type="entry name" value="PadR"/>
    <property type="match status" value="1"/>
</dbReference>
<evidence type="ECO:0000259" key="2">
    <source>
        <dbReference type="Pfam" id="PF03551"/>
    </source>
</evidence>
<evidence type="ECO:0000313" key="5">
    <source>
        <dbReference type="Proteomes" id="UP001501788"/>
    </source>
</evidence>
<dbReference type="RefSeq" id="WP_345061301.1">
    <property type="nucleotide sequence ID" value="NZ_BAABEX010000007.1"/>
</dbReference>
<dbReference type="InterPro" id="IPR036388">
    <property type="entry name" value="WH-like_DNA-bd_sf"/>
</dbReference>
<dbReference type="SUPFAM" id="SSF46785">
    <property type="entry name" value="Winged helix' DNA-binding domain"/>
    <property type="match status" value="1"/>
</dbReference>
<dbReference type="Pfam" id="PF10400">
    <property type="entry name" value="Vir_act_alpha_C"/>
    <property type="match status" value="1"/>
</dbReference>
<dbReference type="Proteomes" id="UP001501788">
    <property type="component" value="Unassembled WGS sequence"/>
</dbReference>
<dbReference type="InterPro" id="IPR018309">
    <property type="entry name" value="Tscrpt_reg_PadR_C"/>
</dbReference>
<evidence type="ECO:0000313" key="4">
    <source>
        <dbReference type="EMBL" id="GAA4420236.1"/>
    </source>
</evidence>
<evidence type="ECO:0000259" key="3">
    <source>
        <dbReference type="Pfam" id="PF10400"/>
    </source>
</evidence>
<dbReference type="EMBL" id="BAABEX010000007">
    <property type="protein sequence ID" value="GAA4420236.1"/>
    <property type="molecule type" value="Genomic_DNA"/>
</dbReference>
<keyword evidence="5" id="KW-1185">Reference proteome</keyword>
<dbReference type="Gene3D" id="1.10.10.10">
    <property type="entry name" value="Winged helix-like DNA-binding domain superfamily/Winged helix DNA-binding domain"/>
    <property type="match status" value="1"/>
</dbReference>
<reference evidence="5" key="1">
    <citation type="journal article" date="2019" name="Int. J. Syst. Evol. Microbiol.">
        <title>The Global Catalogue of Microorganisms (GCM) 10K type strain sequencing project: providing services to taxonomists for standard genome sequencing and annotation.</title>
        <authorList>
            <consortium name="The Broad Institute Genomics Platform"/>
            <consortium name="The Broad Institute Genome Sequencing Center for Infectious Disease"/>
            <person name="Wu L."/>
            <person name="Ma J."/>
        </authorList>
    </citation>
    <scope>NUCLEOTIDE SEQUENCE [LARGE SCALE GENOMIC DNA]</scope>
    <source>
        <strain evidence="5">JCM 31890</strain>
    </source>
</reference>
<dbReference type="PANTHER" id="PTHR43252:SF4">
    <property type="entry name" value="TRANSCRIPTIONAL REGULATORY PROTEIN"/>
    <property type="match status" value="1"/>
</dbReference>
<name>A0ABP8L106_9BURK</name>
<dbReference type="InterPro" id="IPR005149">
    <property type="entry name" value="Tscrpt_reg_PadR_N"/>
</dbReference>
<evidence type="ECO:0000256" key="1">
    <source>
        <dbReference type="SAM" id="MobiDB-lite"/>
    </source>
</evidence>
<protein>
    <submittedName>
        <fullName evidence="4">PadR family transcriptional regulator</fullName>
    </submittedName>
</protein>
<organism evidence="4 5">
    <name type="scientific">Acidovorax lacteus</name>
    <dbReference type="NCBI Taxonomy" id="1924988"/>
    <lineage>
        <taxon>Bacteria</taxon>
        <taxon>Pseudomonadati</taxon>
        <taxon>Pseudomonadota</taxon>
        <taxon>Betaproteobacteria</taxon>
        <taxon>Burkholderiales</taxon>
        <taxon>Comamonadaceae</taxon>
        <taxon>Acidovorax</taxon>
    </lineage>
</organism>
<sequence>MSLPHALLTELVERPRSGSELAARFDKSIGFFWHASHQQIYRELARLEEAGCIESLPEEPTRGRKRAYRLLPAGMERLRAWMTEPTAPMPLRDELMLRLWSSATVGADGLAQEVHRRLQAHEAKLALYRSFEARDYPDGPDSREAALQHLVLQAGIRYERNWVEMLQEALAILQQPRPAGCDTAAPAPEPSVPPSGAAPARPSDSAAP</sequence>
<accession>A0ABP8L106</accession>